<proteinExistence type="inferred from homology"/>
<keyword evidence="5" id="KW-0325">Glycoprotein</keyword>
<organism evidence="13 14">
    <name type="scientific">Tolypocladium paradoxum</name>
    <dbReference type="NCBI Taxonomy" id="94208"/>
    <lineage>
        <taxon>Eukaryota</taxon>
        <taxon>Fungi</taxon>
        <taxon>Dikarya</taxon>
        <taxon>Ascomycota</taxon>
        <taxon>Pezizomycotina</taxon>
        <taxon>Sordariomycetes</taxon>
        <taxon>Hypocreomycetidae</taxon>
        <taxon>Hypocreales</taxon>
        <taxon>Ophiocordycipitaceae</taxon>
        <taxon>Tolypocladium</taxon>
    </lineage>
</organism>
<reference evidence="13 14" key="1">
    <citation type="submission" date="2018-01" db="EMBL/GenBank/DDBJ databases">
        <title>Harnessing the power of phylogenomics to disentangle the directionality and signatures of interkingdom host jumping in the parasitic fungal genus Tolypocladium.</title>
        <authorList>
            <person name="Quandt C.A."/>
            <person name="Patterson W."/>
            <person name="Spatafora J.W."/>
        </authorList>
    </citation>
    <scope>NUCLEOTIDE SEQUENCE [LARGE SCALE GENOMIC DNA]</scope>
    <source>
        <strain evidence="13 14">NRBC 100945</strain>
    </source>
</reference>
<dbReference type="EMBL" id="PKSG01000246">
    <property type="protein sequence ID" value="POR37472.1"/>
    <property type="molecule type" value="Genomic_DNA"/>
</dbReference>
<dbReference type="Pfam" id="PF05730">
    <property type="entry name" value="CFEM"/>
    <property type="match status" value="1"/>
</dbReference>
<evidence type="ECO:0000256" key="4">
    <source>
        <dbReference type="ARBA" id="ARBA00022525"/>
    </source>
</evidence>
<feature type="chain" id="PRO_5015466795" description="CFEM domain-containing protein" evidence="11">
    <location>
        <begin position="23"/>
        <end position="296"/>
    </location>
</feature>
<sequence>MGRFAPFVFGALSALHVLGAIAQEIPTCIPQCANQLRADFTKFACGSADDAGCLCAKADFAFGIRDCGASCGATDANVRQFLVGGFCAGEWMNNGTLSCDARRVDFGGVDFGGDPFEYRAAPNFIHCPDVDDSSCSHNFLYPKRDLCRACYDTGVLFNDDISFTVCNGRIYASASKTSATPSTTSGIPASATSSEAAAGGDTSRTGLSQAAVIGIGVGIGAAVIAIAGIVIGLLLRNRKRKPRQSIEISKPLPGSGRTYPPRDRDHGSFEKYGNDIEMTSNRYEDMVPRTQPRTMV</sequence>
<feature type="region of interest" description="Disordered" evidence="9">
    <location>
        <begin position="176"/>
        <end position="203"/>
    </location>
</feature>
<evidence type="ECO:0000256" key="1">
    <source>
        <dbReference type="ARBA" id="ARBA00004589"/>
    </source>
</evidence>
<evidence type="ECO:0000256" key="10">
    <source>
        <dbReference type="SAM" id="Phobius"/>
    </source>
</evidence>
<evidence type="ECO:0000256" key="9">
    <source>
        <dbReference type="SAM" id="MobiDB-lite"/>
    </source>
</evidence>
<keyword evidence="10" id="KW-0472">Membrane</keyword>
<dbReference type="STRING" id="94208.A0A2S4L4U4"/>
<feature type="transmembrane region" description="Helical" evidence="10">
    <location>
        <begin position="211"/>
        <end position="235"/>
    </location>
</feature>
<evidence type="ECO:0000313" key="13">
    <source>
        <dbReference type="EMBL" id="POR37472.1"/>
    </source>
</evidence>
<dbReference type="GO" id="GO:0005576">
    <property type="term" value="C:extracellular region"/>
    <property type="evidence" value="ECO:0007669"/>
    <property type="project" value="UniProtKB-SubCell"/>
</dbReference>
<keyword evidence="5" id="KW-0336">GPI-anchor</keyword>
<gene>
    <name evidence="13" type="ORF">TPAR_02332</name>
</gene>
<dbReference type="SMART" id="SM00747">
    <property type="entry name" value="CFEM"/>
    <property type="match status" value="1"/>
</dbReference>
<evidence type="ECO:0000256" key="2">
    <source>
        <dbReference type="ARBA" id="ARBA00004613"/>
    </source>
</evidence>
<evidence type="ECO:0000256" key="5">
    <source>
        <dbReference type="ARBA" id="ARBA00022622"/>
    </source>
</evidence>
<keyword evidence="10" id="KW-0812">Transmembrane</keyword>
<feature type="region of interest" description="Disordered" evidence="9">
    <location>
        <begin position="242"/>
        <end position="296"/>
    </location>
</feature>
<keyword evidence="10" id="KW-1133">Transmembrane helix</keyword>
<evidence type="ECO:0000313" key="14">
    <source>
        <dbReference type="Proteomes" id="UP000237481"/>
    </source>
</evidence>
<keyword evidence="14" id="KW-1185">Reference proteome</keyword>
<keyword evidence="4" id="KW-0964">Secreted</keyword>
<comment type="subcellular location">
    <subcellularLocation>
        <location evidence="1">Membrane</location>
        <topology evidence="1">Lipid-anchor</topology>
        <topology evidence="1">GPI-anchor</topology>
    </subcellularLocation>
    <subcellularLocation>
        <location evidence="2">Secreted</location>
    </subcellularLocation>
</comment>
<keyword evidence="8" id="KW-0449">Lipoprotein</keyword>
<protein>
    <recommendedName>
        <fullName evidence="12">CFEM domain-containing protein</fullName>
    </recommendedName>
</protein>
<accession>A0A2S4L4U4</accession>
<comment type="similarity">
    <text evidence="3">Belongs to the RBT5 family.</text>
</comment>
<feature type="compositionally biased region" description="Basic and acidic residues" evidence="9">
    <location>
        <begin position="260"/>
        <end position="274"/>
    </location>
</feature>
<dbReference type="InterPro" id="IPR008427">
    <property type="entry name" value="Extracellular_membr_CFEM_dom"/>
</dbReference>
<dbReference type="GO" id="GO:0098552">
    <property type="term" value="C:side of membrane"/>
    <property type="evidence" value="ECO:0007669"/>
    <property type="project" value="UniProtKB-KW"/>
</dbReference>
<dbReference type="AlphaFoldDB" id="A0A2S4L4U4"/>
<comment type="caution">
    <text evidence="13">The sequence shown here is derived from an EMBL/GenBank/DDBJ whole genome shotgun (WGS) entry which is preliminary data.</text>
</comment>
<evidence type="ECO:0000256" key="6">
    <source>
        <dbReference type="ARBA" id="ARBA00022729"/>
    </source>
</evidence>
<feature type="domain" description="CFEM" evidence="12">
    <location>
        <begin position="21"/>
        <end position="88"/>
    </location>
</feature>
<dbReference type="OrthoDB" id="4778251at2759"/>
<keyword evidence="6 11" id="KW-0732">Signal</keyword>
<evidence type="ECO:0000256" key="8">
    <source>
        <dbReference type="ARBA" id="ARBA00023288"/>
    </source>
</evidence>
<keyword evidence="7" id="KW-1015">Disulfide bond</keyword>
<evidence type="ECO:0000256" key="3">
    <source>
        <dbReference type="ARBA" id="ARBA00010031"/>
    </source>
</evidence>
<name>A0A2S4L4U4_9HYPO</name>
<evidence type="ECO:0000256" key="11">
    <source>
        <dbReference type="SAM" id="SignalP"/>
    </source>
</evidence>
<dbReference type="Proteomes" id="UP000237481">
    <property type="component" value="Unassembled WGS sequence"/>
</dbReference>
<evidence type="ECO:0000259" key="12">
    <source>
        <dbReference type="SMART" id="SM00747"/>
    </source>
</evidence>
<evidence type="ECO:0000256" key="7">
    <source>
        <dbReference type="ARBA" id="ARBA00023157"/>
    </source>
</evidence>
<feature type="signal peptide" evidence="11">
    <location>
        <begin position="1"/>
        <end position="22"/>
    </location>
</feature>